<gene>
    <name evidence="3" type="ORF">ENQ87_05230</name>
</gene>
<dbReference type="Pfam" id="PF20046">
    <property type="entry name" value="DUF6448"/>
    <property type="match status" value="1"/>
</dbReference>
<organism evidence="3">
    <name type="scientific">Geobacter metallireducens</name>
    <dbReference type="NCBI Taxonomy" id="28232"/>
    <lineage>
        <taxon>Bacteria</taxon>
        <taxon>Pseudomonadati</taxon>
        <taxon>Thermodesulfobacteriota</taxon>
        <taxon>Desulfuromonadia</taxon>
        <taxon>Geobacterales</taxon>
        <taxon>Geobacteraceae</taxon>
        <taxon>Geobacter</taxon>
    </lineage>
</organism>
<feature type="signal peptide" evidence="2">
    <location>
        <begin position="1"/>
        <end position="23"/>
    </location>
</feature>
<evidence type="ECO:0000256" key="1">
    <source>
        <dbReference type="SAM" id="MobiDB-lite"/>
    </source>
</evidence>
<dbReference type="InterPro" id="IPR045613">
    <property type="entry name" value="DUF6448"/>
</dbReference>
<feature type="region of interest" description="Disordered" evidence="1">
    <location>
        <begin position="191"/>
        <end position="223"/>
    </location>
</feature>
<name>A0A831XF01_GEOME</name>
<evidence type="ECO:0000313" key="3">
    <source>
        <dbReference type="EMBL" id="HEN41770.1"/>
    </source>
</evidence>
<accession>A0A831XF01</accession>
<protein>
    <recommendedName>
        <fullName evidence="4">DUF4142 domain-containing protein</fullName>
    </recommendedName>
</protein>
<comment type="caution">
    <text evidence="3">The sequence shown here is derived from an EMBL/GenBank/DDBJ whole genome shotgun (WGS) entry which is preliminary data.</text>
</comment>
<sequence>MKRNAFIAPALFLTVLASGLHFSGGTARAHCDTLDGPVIQDARVALEKGEVTPVLKWVREKEEAKVRASFKEAVAAAKKGPKAREAAEHRFFTSLVKIHRAGEGAPFTGLKPAGSVEPAVAAADRALESGSSDGLVKLVTDAVAAGIRERYERVAEARKHKDESVAAGREYVAAYVEYTHFVERLHQDAEGAGAHHGQPEPSRAPKATKSHHGPDDPHGHHGH</sequence>
<proteinExistence type="predicted"/>
<dbReference type="AlphaFoldDB" id="A0A831XF01"/>
<keyword evidence="2" id="KW-0732">Signal</keyword>
<evidence type="ECO:0000256" key="2">
    <source>
        <dbReference type="SAM" id="SignalP"/>
    </source>
</evidence>
<evidence type="ECO:0008006" key="4">
    <source>
        <dbReference type="Google" id="ProtNLM"/>
    </source>
</evidence>
<reference evidence="3" key="1">
    <citation type="journal article" date="2020" name="mSystems">
        <title>Genome- and Community-Level Interaction Insights into Carbon Utilization and Element Cycling Functions of Hydrothermarchaeota in Hydrothermal Sediment.</title>
        <authorList>
            <person name="Zhou Z."/>
            <person name="Liu Y."/>
            <person name="Xu W."/>
            <person name="Pan J."/>
            <person name="Luo Z.H."/>
            <person name="Li M."/>
        </authorList>
    </citation>
    <scope>NUCLEOTIDE SEQUENCE [LARGE SCALE GENOMIC DNA]</scope>
    <source>
        <strain evidence="3">SpSt-349</strain>
    </source>
</reference>
<feature type="compositionally biased region" description="Basic and acidic residues" evidence="1">
    <location>
        <begin position="212"/>
        <end position="223"/>
    </location>
</feature>
<dbReference type="EMBL" id="DSOV01000018">
    <property type="protein sequence ID" value="HEN41770.1"/>
    <property type="molecule type" value="Genomic_DNA"/>
</dbReference>
<feature type="chain" id="PRO_5032522192" description="DUF4142 domain-containing protein" evidence="2">
    <location>
        <begin position="24"/>
        <end position="223"/>
    </location>
</feature>